<keyword evidence="1" id="KW-0732">Signal</keyword>
<evidence type="ECO:0000313" key="3">
    <source>
        <dbReference type="Proteomes" id="UP000250140"/>
    </source>
</evidence>
<protein>
    <submittedName>
        <fullName evidence="2">Uncharacterized protein</fullName>
    </submittedName>
</protein>
<accession>A0A8E2F6G1</accession>
<dbReference type="EMBL" id="KV749044">
    <property type="protein sequence ID" value="OCL11437.1"/>
    <property type="molecule type" value="Genomic_DNA"/>
</dbReference>
<gene>
    <name evidence="2" type="ORF">AOQ84DRAFT_373994</name>
</gene>
<proteinExistence type="predicted"/>
<evidence type="ECO:0000313" key="2">
    <source>
        <dbReference type="EMBL" id="OCL11437.1"/>
    </source>
</evidence>
<reference evidence="2 3" key="1">
    <citation type="journal article" date="2016" name="Nat. Commun.">
        <title>Ectomycorrhizal ecology is imprinted in the genome of the dominant symbiotic fungus Cenococcum geophilum.</title>
        <authorList>
            <consortium name="DOE Joint Genome Institute"/>
            <person name="Peter M."/>
            <person name="Kohler A."/>
            <person name="Ohm R.A."/>
            <person name="Kuo A."/>
            <person name="Krutzmann J."/>
            <person name="Morin E."/>
            <person name="Arend M."/>
            <person name="Barry K.W."/>
            <person name="Binder M."/>
            <person name="Choi C."/>
            <person name="Clum A."/>
            <person name="Copeland A."/>
            <person name="Grisel N."/>
            <person name="Haridas S."/>
            <person name="Kipfer T."/>
            <person name="LaButti K."/>
            <person name="Lindquist E."/>
            <person name="Lipzen A."/>
            <person name="Maire R."/>
            <person name="Meier B."/>
            <person name="Mihaltcheva S."/>
            <person name="Molinier V."/>
            <person name="Murat C."/>
            <person name="Poggeler S."/>
            <person name="Quandt C.A."/>
            <person name="Sperisen C."/>
            <person name="Tritt A."/>
            <person name="Tisserant E."/>
            <person name="Crous P.W."/>
            <person name="Henrissat B."/>
            <person name="Nehls U."/>
            <person name="Egli S."/>
            <person name="Spatafora J.W."/>
            <person name="Grigoriev I.V."/>
            <person name="Martin F.M."/>
        </authorList>
    </citation>
    <scope>NUCLEOTIDE SEQUENCE [LARGE SCALE GENOMIC DNA]</scope>
    <source>
        <strain evidence="2 3">CBS 207.34</strain>
    </source>
</reference>
<organism evidence="2 3">
    <name type="scientific">Glonium stellatum</name>
    <dbReference type="NCBI Taxonomy" id="574774"/>
    <lineage>
        <taxon>Eukaryota</taxon>
        <taxon>Fungi</taxon>
        <taxon>Dikarya</taxon>
        <taxon>Ascomycota</taxon>
        <taxon>Pezizomycotina</taxon>
        <taxon>Dothideomycetes</taxon>
        <taxon>Pleosporomycetidae</taxon>
        <taxon>Gloniales</taxon>
        <taxon>Gloniaceae</taxon>
        <taxon>Glonium</taxon>
    </lineage>
</organism>
<sequence length="231" mass="24864">MSLAVFGALVAFLSPTNATPWRFFNASLSNVSSITTAQKLSQNFTINCYRPNTPNINLDAQPQFDTSGNWTSLSCDTLRTDLCPLMLSQLQEHKKLPNRPASFMSQTPFSQFIRAVFQQADALVNCNLVDDAGCKTVPRCGTGTPPISPVGALIMESMLLLNRIFTQQEAALTNANDATSRDLLLLALTSMPAEGSTETATEILDVAETVLGLASAGSLSTDMLHRKASSE</sequence>
<keyword evidence="3" id="KW-1185">Reference proteome</keyword>
<feature type="chain" id="PRO_5034915805" evidence="1">
    <location>
        <begin position="19"/>
        <end position="231"/>
    </location>
</feature>
<name>A0A8E2F6G1_9PEZI</name>
<dbReference type="AlphaFoldDB" id="A0A8E2F6G1"/>
<dbReference type="Proteomes" id="UP000250140">
    <property type="component" value="Unassembled WGS sequence"/>
</dbReference>
<evidence type="ECO:0000256" key="1">
    <source>
        <dbReference type="SAM" id="SignalP"/>
    </source>
</evidence>
<feature type="signal peptide" evidence="1">
    <location>
        <begin position="1"/>
        <end position="18"/>
    </location>
</feature>